<comment type="caution">
    <text evidence="9">The sequence shown here is derived from an EMBL/GenBank/DDBJ whole genome shotgun (WGS) entry which is preliminary data.</text>
</comment>
<protein>
    <submittedName>
        <fullName evidence="9">Nuclear mRNA splicing factor-associated protein</fullName>
    </submittedName>
</protein>
<evidence type="ECO:0000313" key="10">
    <source>
        <dbReference type="Proteomes" id="UP000800235"/>
    </source>
</evidence>
<evidence type="ECO:0000256" key="2">
    <source>
        <dbReference type="ARBA" id="ARBA00022664"/>
    </source>
</evidence>
<dbReference type="FunFam" id="3.30.70.330:FF:000329">
    <property type="entry name" value="splicing factor U2AF-associated protein 2"/>
    <property type="match status" value="1"/>
</dbReference>
<dbReference type="GO" id="GO:0000398">
    <property type="term" value="P:mRNA splicing, via spliceosome"/>
    <property type="evidence" value="ECO:0007669"/>
    <property type="project" value="InterPro"/>
</dbReference>
<gene>
    <name evidence="9" type="ORF">EJ08DRAFT_588875</name>
</gene>
<keyword evidence="5" id="KW-0508">mRNA splicing</keyword>
<evidence type="ECO:0000259" key="8">
    <source>
        <dbReference type="PROSITE" id="PS50102"/>
    </source>
</evidence>
<dbReference type="EMBL" id="MU007038">
    <property type="protein sequence ID" value="KAF2430541.1"/>
    <property type="molecule type" value="Genomic_DNA"/>
</dbReference>
<evidence type="ECO:0000256" key="5">
    <source>
        <dbReference type="ARBA" id="ARBA00023187"/>
    </source>
</evidence>
<evidence type="ECO:0000313" key="9">
    <source>
        <dbReference type="EMBL" id="KAF2430541.1"/>
    </source>
</evidence>
<reference evidence="9" key="1">
    <citation type="journal article" date="2020" name="Stud. Mycol.">
        <title>101 Dothideomycetes genomes: a test case for predicting lifestyles and emergence of pathogens.</title>
        <authorList>
            <person name="Haridas S."/>
            <person name="Albert R."/>
            <person name="Binder M."/>
            <person name="Bloem J."/>
            <person name="Labutti K."/>
            <person name="Salamov A."/>
            <person name="Andreopoulos B."/>
            <person name="Baker S."/>
            <person name="Barry K."/>
            <person name="Bills G."/>
            <person name="Bluhm B."/>
            <person name="Cannon C."/>
            <person name="Castanera R."/>
            <person name="Culley D."/>
            <person name="Daum C."/>
            <person name="Ezra D."/>
            <person name="Gonzalez J."/>
            <person name="Henrissat B."/>
            <person name="Kuo A."/>
            <person name="Liang C."/>
            <person name="Lipzen A."/>
            <person name="Lutzoni F."/>
            <person name="Magnuson J."/>
            <person name="Mondo S."/>
            <person name="Nolan M."/>
            <person name="Ohm R."/>
            <person name="Pangilinan J."/>
            <person name="Park H.-J."/>
            <person name="Ramirez L."/>
            <person name="Alfaro M."/>
            <person name="Sun H."/>
            <person name="Tritt A."/>
            <person name="Yoshinaga Y."/>
            <person name="Zwiers L.-H."/>
            <person name="Turgeon B."/>
            <person name="Goodwin S."/>
            <person name="Spatafora J."/>
            <person name="Crous P."/>
            <person name="Grigoriev I."/>
        </authorList>
    </citation>
    <scope>NUCLEOTIDE SEQUENCE</scope>
    <source>
        <strain evidence="9">CBS 130266</strain>
    </source>
</reference>
<evidence type="ECO:0000256" key="7">
    <source>
        <dbReference type="SAM" id="MobiDB-lite"/>
    </source>
</evidence>
<dbReference type="SMART" id="SM00360">
    <property type="entry name" value="RRM"/>
    <property type="match status" value="2"/>
</dbReference>
<dbReference type="SUPFAM" id="SSF54928">
    <property type="entry name" value="RNA-binding domain, RBD"/>
    <property type="match status" value="2"/>
</dbReference>
<dbReference type="InterPro" id="IPR034393">
    <property type="entry name" value="TatSF1-like"/>
</dbReference>
<evidence type="ECO:0000256" key="1">
    <source>
        <dbReference type="ARBA" id="ARBA00007747"/>
    </source>
</evidence>
<dbReference type="AlphaFoldDB" id="A0A9P4NSQ6"/>
<dbReference type="OrthoDB" id="10258585at2759"/>
<dbReference type="FunFam" id="3.30.70.330:FF:000105">
    <property type="entry name" value="HIV Tat-specific factor 1 homolog"/>
    <property type="match status" value="1"/>
</dbReference>
<keyword evidence="4 6" id="KW-0694">RNA-binding</keyword>
<dbReference type="PROSITE" id="PS50102">
    <property type="entry name" value="RRM"/>
    <property type="match status" value="1"/>
</dbReference>
<keyword evidence="10" id="KW-1185">Reference proteome</keyword>
<evidence type="ECO:0000256" key="4">
    <source>
        <dbReference type="ARBA" id="ARBA00022884"/>
    </source>
</evidence>
<dbReference type="PANTHER" id="PTHR15608">
    <property type="entry name" value="SPLICING FACTOR U2AF-ASSOCIATED PROTEIN 2"/>
    <property type="match status" value="1"/>
</dbReference>
<feature type="region of interest" description="Disordered" evidence="7">
    <location>
        <begin position="334"/>
        <end position="378"/>
    </location>
</feature>
<dbReference type="InterPro" id="IPR012677">
    <property type="entry name" value="Nucleotide-bd_a/b_plait_sf"/>
</dbReference>
<dbReference type="CDD" id="cd12281">
    <property type="entry name" value="RRM1_TatSF1_like"/>
    <property type="match status" value="1"/>
</dbReference>
<dbReference type="PANTHER" id="PTHR15608:SF0">
    <property type="entry name" value="HIV TAT-SPECIFIC FACTOR 1"/>
    <property type="match status" value="1"/>
</dbReference>
<keyword evidence="3" id="KW-0677">Repeat</keyword>
<dbReference type="InterPro" id="IPR000504">
    <property type="entry name" value="RRM_dom"/>
</dbReference>
<dbReference type="InterPro" id="IPR035979">
    <property type="entry name" value="RBD_domain_sf"/>
</dbReference>
<keyword evidence="2" id="KW-0507">mRNA processing</keyword>
<evidence type="ECO:0000256" key="6">
    <source>
        <dbReference type="PROSITE-ProRule" id="PRU00176"/>
    </source>
</evidence>
<dbReference type="GO" id="GO:0003723">
    <property type="term" value="F:RNA binding"/>
    <property type="evidence" value="ECO:0007669"/>
    <property type="project" value="UniProtKB-UniRule"/>
</dbReference>
<accession>A0A9P4NSQ6</accession>
<feature type="domain" description="RRM" evidence="8">
    <location>
        <begin position="100"/>
        <end position="191"/>
    </location>
</feature>
<comment type="similarity">
    <text evidence="1">Belongs to the HTATSF1 family.</text>
</comment>
<evidence type="ECO:0000256" key="3">
    <source>
        <dbReference type="ARBA" id="ARBA00022737"/>
    </source>
</evidence>
<feature type="compositionally biased region" description="Basic and acidic residues" evidence="7">
    <location>
        <begin position="348"/>
        <end position="364"/>
    </location>
</feature>
<dbReference type="Proteomes" id="UP000800235">
    <property type="component" value="Unassembled WGS sequence"/>
</dbReference>
<sequence length="378" mass="42593">MATRIPFPHEEAEFGNDDRISFSKLDNKFILEDDDGSEWGFDANIGKWVPVVDEALLQQQQQAYAVEGVDEEETAEAALKKRKQADRDAEEVPVKERQNTAIYVTSLPEDVTVEEVHTTFSKFGLIAEEIETGKPRIKLYEDESGKPKGDALIIYFRPESVNLAIQMLDDSDFRLGEKGPSGPMTVKAADFSYKKQKDAPKQTNMREKKKIIKRMQKLNNKLADWDDDDPSAQPEVSSRWDKVVILKHMFTLEELEGEPTAILDIKEDIREEGGKVGEVTNVVLFDKEPEGVASVRFTTPQAANACVKLFDGRMFGGKKVVAYISQGNDRFKKTNEKKAMEEGSDSEDEKRLGKFEEWLEKGGEDEAAQQLGGGEETR</sequence>
<dbReference type="Gene3D" id="3.30.70.330">
    <property type="match status" value="2"/>
</dbReference>
<name>A0A9P4NSQ6_9PEZI</name>
<organism evidence="9 10">
    <name type="scientific">Tothia fuscella</name>
    <dbReference type="NCBI Taxonomy" id="1048955"/>
    <lineage>
        <taxon>Eukaryota</taxon>
        <taxon>Fungi</taxon>
        <taxon>Dikarya</taxon>
        <taxon>Ascomycota</taxon>
        <taxon>Pezizomycotina</taxon>
        <taxon>Dothideomycetes</taxon>
        <taxon>Pleosporomycetidae</taxon>
        <taxon>Venturiales</taxon>
        <taxon>Cylindrosympodiaceae</taxon>
        <taxon>Tothia</taxon>
    </lineage>
</organism>
<dbReference type="Pfam" id="PF00076">
    <property type="entry name" value="RRM_1"/>
    <property type="match status" value="2"/>
</dbReference>
<proteinExistence type="inferred from homology"/>
<dbReference type="GO" id="GO:0005686">
    <property type="term" value="C:U2 snRNP"/>
    <property type="evidence" value="ECO:0007669"/>
    <property type="project" value="TreeGrafter"/>
</dbReference>
<dbReference type="CDD" id="cd12285">
    <property type="entry name" value="RRM3_RBM39_like"/>
    <property type="match status" value="1"/>
</dbReference>
<dbReference type="GO" id="GO:0005684">
    <property type="term" value="C:U2-type spliceosomal complex"/>
    <property type="evidence" value="ECO:0007669"/>
    <property type="project" value="TreeGrafter"/>
</dbReference>
<dbReference type="InterPro" id="IPR034392">
    <property type="entry name" value="TatSF1-like_RRM1"/>
</dbReference>